<dbReference type="InterPro" id="IPR043128">
    <property type="entry name" value="Rev_trsase/Diguanyl_cyclase"/>
</dbReference>
<evidence type="ECO:0000256" key="1">
    <source>
        <dbReference type="SAM" id="Phobius"/>
    </source>
</evidence>
<dbReference type="CDD" id="cd01949">
    <property type="entry name" value="GGDEF"/>
    <property type="match status" value="1"/>
</dbReference>
<dbReference type="KEGG" id="ppai:E1956_22820"/>
<dbReference type="EMBL" id="CP038149">
    <property type="protein sequence ID" value="QBQ99954.1"/>
    <property type="molecule type" value="Genomic_DNA"/>
</dbReference>
<keyword evidence="1" id="KW-1133">Transmembrane helix</keyword>
<dbReference type="NCBIfam" id="TIGR00254">
    <property type="entry name" value="GGDEF"/>
    <property type="match status" value="1"/>
</dbReference>
<keyword evidence="1" id="KW-0472">Membrane</keyword>
<dbReference type="PANTHER" id="PTHR44757">
    <property type="entry name" value="DIGUANYLATE CYCLASE DGCP"/>
    <property type="match status" value="1"/>
</dbReference>
<dbReference type="InterPro" id="IPR001633">
    <property type="entry name" value="EAL_dom"/>
</dbReference>
<dbReference type="Gene3D" id="3.30.70.270">
    <property type="match status" value="1"/>
</dbReference>
<gene>
    <name evidence="4" type="ORF">E1956_22820</name>
</gene>
<dbReference type="Pfam" id="PF00563">
    <property type="entry name" value="EAL"/>
    <property type="match status" value="1"/>
</dbReference>
<feature type="domain" description="GGDEF" evidence="3">
    <location>
        <begin position="218"/>
        <end position="351"/>
    </location>
</feature>
<proteinExistence type="predicted"/>
<feature type="transmembrane region" description="Helical" evidence="1">
    <location>
        <begin position="20"/>
        <end position="38"/>
    </location>
</feature>
<dbReference type="InterPro" id="IPR052155">
    <property type="entry name" value="Biofilm_reg_signaling"/>
</dbReference>
<feature type="transmembrane region" description="Helical" evidence="1">
    <location>
        <begin position="154"/>
        <end position="175"/>
    </location>
</feature>
<dbReference type="InterPro" id="IPR035919">
    <property type="entry name" value="EAL_sf"/>
</dbReference>
<dbReference type="SMART" id="SM00267">
    <property type="entry name" value="GGDEF"/>
    <property type="match status" value="1"/>
</dbReference>
<dbReference type="PANTHER" id="PTHR44757:SF2">
    <property type="entry name" value="BIOFILM ARCHITECTURE MAINTENANCE PROTEIN MBAA"/>
    <property type="match status" value="1"/>
</dbReference>
<sequence>MLTSAQGDRAWTIGLVRRIYVLRTLGYAMGALPMLSLLHLQHAPAWLLVGVLVVCLVWPHVAYRLVSPPLGDAPRKERWNMLVDSAFGGWLAVAVRFEPVATIVILLMFALDNMAIGGWPLFAAGLGASAAGLVAGAATFGIAFYPLSMRVAPVWLPIICVYPLLFAKTAHDVSVKLLDRSRRMRELSECDSLTGLANRAAVSTRLQALLAAPGRNGETVHVVFLDLDAFKTVNDALGHSVGDQLLVEVAERLRACARPGDIVGRYGGDEFIVVAPGRRGETARFDLPDTVLAAMAKPVLIDGHELVVSASVGVSVFPMDACDAQTLIPCADMAMYAAKNRGRNCWERYRPEMRADADAKLILSARLRRAIEDGMLRLHYQPQVDMRNGQVLGVEALVRWYDEVYGEIAPAEFVPIAEKSGFVAKLGEWVLQEACRQAAVWRRMGIAPVRIAINLSPLQLQRPNIVETFQAILRETGVDPTKLELEVTETALMQQPDLAVRRLNEFRGAGISVSVDDFGMGYSSLSQLRALPVDRIKIDKAFVHRVEESDTGAIVKAIVTLARALGLSVIAEGVETLAQQEFLLALGCVEAQGFRFSKPLDAEGITRVLADGGPLPRPSHTARGDQVIV</sequence>
<dbReference type="Proteomes" id="UP000295727">
    <property type="component" value="Chromosome 2"/>
</dbReference>
<dbReference type="SMART" id="SM00052">
    <property type="entry name" value="EAL"/>
    <property type="match status" value="1"/>
</dbReference>
<dbReference type="CDD" id="cd01948">
    <property type="entry name" value="EAL"/>
    <property type="match status" value="1"/>
</dbReference>
<feature type="domain" description="EAL" evidence="2">
    <location>
        <begin position="360"/>
        <end position="613"/>
    </location>
</feature>
<reference evidence="4 5" key="1">
    <citation type="submission" date="2019-03" db="EMBL/GenBank/DDBJ databases">
        <title>Paraburkholderia sp. 7MH5, isolated from subtropical forest soil.</title>
        <authorList>
            <person name="Gao Z.-H."/>
            <person name="Qiu L.-H."/>
        </authorList>
    </citation>
    <scope>NUCLEOTIDE SEQUENCE [LARGE SCALE GENOMIC DNA]</scope>
    <source>
        <strain evidence="4 5">7MH5</strain>
    </source>
</reference>
<dbReference type="AlphaFoldDB" id="A0A4P7D077"/>
<keyword evidence="5" id="KW-1185">Reference proteome</keyword>
<dbReference type="InterPro" id="IPR029787">
    <property type="entry name" value="Nucleotide_cyclase"/>
</dbReference>
<feature type="transmembrane region" description="Helical" evidence="1">
    <location>
        <begin position="86"/>
        <end position="109"/>
    </location>
</feature>
<dbReference type="Pfam" id="PF05230">
    <property type="entry name" value="MASE2"/>
    <property type="match status" value="1"/>
</dbReference>
<dbReference type="Gene3D" id="3.20.20.450">
    <property type="entry name" value="EAL domain"/>
    <property type="match status" value="1"/>
</dbReference>
<organism evidence="4 5">
    <name type="scientific">Paraburkholderia pallida</name>
    <dbReference type="NCBI Taxonomy" id="2547399"/>
    <lineage>
        <taxon>Bacteria</taxon>
        <taxon>Pseudomonadati</taxon>
        <taxon>Pseudomonadota</taxon>
        <taxon>Betaproteobacteria</taxon>
        <taxon>Burkholderiales</taxon>
        <taxon>Burkholderiaceae</taxon>
        <taxon>Paraburkholderia</taxon>
    </lineage>
</organism>
<dbReference type="RefSeq" id="WP_134753165.1">
    <property type="nucleotide sequence ID" value="NZ_CP038149.1"/>
</dbReference>
<dbReference type="SUPFAM" id="SSF141868">
    <property type="entry name" value="EAL domain-like"/>
    <property type="match status" value="1"/>
</dbReference>
<accession>A0A4P7D077</accession>
<name>A0A4P7D077_9BURK</name>
<keyword evidence="1" id="KW-0812">Transmembrane</keyword>
<dbReference type="InterPro" id="IPR007894">
    <property type="entry name" value="MASE2"/>
</dbReference>
<dbReference type="InterPro" id="IPR000160">
    <property type="entry name" value="GGDEF_dom"/>
</dbReference>
<evidence type="ECO:0000313" key="5">
    <source>
        <dbReference type="Proteomes" id="UP000295727"/>
    </source>
</evidence>
<dbReference type="SUPFAM" id="SSF55073">
    <property type="entry name" value="Nucleotide cyclase"/>
    <property type="match status" value="1"/>
</dbReference>
<dbReference type="Pfam" id="PF00990">
    <property type="entry name" value="GGDEF"/>
    <property type="match status" value="1"/>
</dbReference>
<protein>
    <submittedName>
        <fullName evidence="4">EAL domain-containing protein</fullName>
    </submittedName>
</protein>
<evidence type="ECO:0000259" key="3">
    <source>
        <dbReference type="PROSITE" id="PS50887"/>
    </source>
</evidence>
<evidence type="ECO:0000313" key="4">
    <source>
        <dbReference type="EMBL" id="QBQ99954.1"/>
    </source>
</evidence>
<feature type="transmembrane region" description="Helical" evidence="1">
    <location>
        <begin position="121"/>
        <end position="148"/>
    </location>
</feature>
<dbReference type="PROSITE" id="PS50883">
    <property type="entry name" value="EAL"/>
    <property type="match status" value="1"/>
</dbReference>
<dbReference type="OrthoDB" id="9813903at2"/>
<dbReference type="FunFam" id="3.30.70.270:FF:000001">
    <property type="entry name" value="Diguanylate cyclase domain protein"/>
    <property type="match status" value="1"/>
</dbReference>
<evidence type="ECO:0000259" key="2">
    <source>
        <dbReference type="PROSITE" id="PS50883"/>
    </source>
</evidence>
<dbReference type="GO" id="GO:0003824">
    <property type="term" value="F:catalytic activity"/>
    <property type="evidence" value="ECO:0007669"/>
    <property type="project" value="UniProtKB-ARBA"/>
</dbReference>
<dbReference type="PROSITE" id="PS50887">
    <property type="entry name" value="GGDEF"/>
    <property type="match status" value="1"/>
</dbReference>
<feature type="transmembrane region" description="Helical" evidence="1">
    <location>
        <begin position="45"/>
        <end position="66"/>
    </location>
</feature>